<evidence type="ECO:0000313" key="2">
    <source>
        <dbReference type="EMBL" id="OJJ49478.1"/>
    </source>
</evidence>
<evidence type="ECO:0000313" key="3">
    <source>
        <dbReference type="Proteomes" id="UP000184188"/>
    </source>
</evidence>
<proteinExistence type="predicted"/>
<name>A0A1L9SQP7_9EURO</name>
<accession>A0A1L9SQP7</accession>
<dbReference type="RefSeq" id="XP_022583988.1">
    <property type="nucleotide sequence ID" value="XM_022724800.1"/>
</dbReference>
<reference evidence="3" key="1">
    <citation type="journal article" date="2017" name="Genome Biol.">
        <title>Comparative genomics reveals high biological diversity and specific adaptations in the industrially and medically important fungal genus Aspergillus.</title>
        <authorList>
            <person name="de Vries R.P."/>
            <person name="Riley R."/>
            <person name="Wiebenga A."/>
            <person name="Aguilar-Osorio G."/>
            <person name="Amillis S."/>
            <person name="Uchima C.A."/>
            <person name="Anderluh G."/>
            <person name="Asadollahi M."/>
            <person name="Askin M."/>
            <person name="Barry K."/>
            <person name="Battaglia E."/>
            <person name="Bayram O."/>
            <person name="Benocci T."/>
            <person name="Braus-Stromeyer S.A."/>
            <person name="Caldana C."/>
            <person name="Canovas D."/>
            <person name="Cerqueira G.C."/>
            <person name="Chen F."/>
            <person name="Chen W."/>
            <person name="Choi C."/>
            <person name="Clum A."/>
            <person name="Dos Santos R.A."/>
            <person name="Damasio A.R."/>
            <person name="Diallinas G."/>
            <person name="Emri T."/>
            <person name="Fekete E."/>
            <person name="Flipphi M."/>
            <person name="Freyberg S."/>
            <person name="Gallo A."/>
            <person name="Gournas C."/>
            <person name="Habgood R."/>
            <person name="Hainaut M."/>
            <person name="Harispe M.L."/>
            <person name="Henrissat B."/>
            <person name="Hilden K.S."/>
            <person name="Hope R."/>
            <person name="Hossain A."/>
            <person name="Karabika E."/>
            <person name="Karaffa L."/>
            <person name="Karanyi Z."/>
            <person name="Krasevec N."/>
            <person name="Kuo A."/>
            <person name="Kusch H."/>
            <person name="LaButti K."/>
            <person name="Lagendijk E.L."/>
            <person name="Lapidus A."/>
            <person name="Levasseur A."/>
            <person name="Lindquist E."/>
            <person name="Lipzen A."/>
            <person name="Logrieco A.F."/>
            <person name="MacCabe A."/>
            <person name="Maekelae M.R."/>
            <person name="Malavazi I."/>
            <person name="Melin P."/>
            <person name="Meyer V."/>
            <person name="Mielnichuk N."/>
            <person name="Miskei M."/>
            <person name="Molnar A.P."/>
            <person name="Mule G."/>
            <person name="Ngan C.Y."/>
            <person name="Orejas M."/>
            <person name="Orosz E."/>
            <person name="Ouedraogo J.P."/>
            <person name="Overkamp K.M."/>
            <person name="Park H.-S."/>
            <person name="Perrone G."/>
            <person name="Piumi F."/>
            <person name="Punt P.J."/>
            <person name="Ram A.F."/>
            <person name="Ramon A."/>
            <person name="Rauscher S."/>
            <person name="Record E."/>
            <person name="Riano-Pachon D.M."/>
            <person name="Robert V."/>
            <person name="Roehrig J."/>
            <person name="Ruller R."/>
            <person name="Salamov A."/>
            <person name="Salih N.S."/>
            <person name="Samson R.A."/>
            <person name="Sandor E."/>
            <person name="Sanguinetti M."/>
            <person name="Schuetze T."/>
            <person name="Sepcic K."/>
            <person name="Shelest E."/>
            <person name="Sherlock G."/>
            <person name="Sophianopoulou V."/>
            <person name="Squina F.M."/>
            <person name="Sun H."/>
            <person name="Susca A."/>
            <person name="Todd R.B."/>
            <person name="Tsang A."/>
            <person name="Unkles S.E."/>
            <person name="van de Wiele N."/>
            <person name="van Rossen-Uffink D."/>
            <person name="Oliveira J.V."/>
            <person name="Vesth T.C."/>
            <person name="Visser J."/>
            <person name="Yu J.-H."/>
            <person name="Zhou M."/>
            <person name="Andersen M.R."/>
            <person name="Archer D.B."/>
            <person name="Baker S.E."/>
            <person name="Benoit I."/>
            <person name="Brakhage A.A."/>
            <person name="Braus G.H."/>
            <person name="Fischer R."/>
            <person name="Frisvad J.C."/>
            <person name="Goldman G.H."/>
            <person name="Houbraken J."/>
            <person name="Oakley B."/>
            <person name="Pocsi I."/>
            <person name="Scazzocchio C."/>
            <person name="Seiboth B."/>
            <person name="vanKuyk P.A."/>
            <person name="Wortman J."/>
            <person name="Dyer P.S."/>
            <person name="Grigoriev I.V."/>
        </authorList>
    </citation>
    <scope>NUCLEOTIDE SEQUENCE [LARGE SCALE GENOMIC DNA]</scope>
    <source>
        <strain evidence="3">CBS 506.65</strain>
    </source>
</reference>
<dbReference type="GeneID" id="34611265"/>
<dbReference type="EMBL" id="KV878338">
    <property type="protein sequence ID" value="OJJ49478.1"/>
    <property type="molecule type" value="Genomic_DNA"/>
</dbReference>
<feature type="region of interest" description="Disordered" evidence="1">
    <location>
        <begin position="52"/>
        <end position="78"/>
    </location>
</feature>
<sequence>MGLSSESRRNPANFWGSSNFHYDSSQHFRNTRDADGNKLYPHGETVLFFGSTAVPPMSRPEEHGRTVAMGIGSSPRAGRTSMSVLRWVSSDVRECSPRPTADVRWYGGIEITT</sequence>
<keyword evidence="3" id="KW-1185">Reference proteome</keyword>
<gene>
    <name evidence="2" type="ORF">ASPZODRAFT_14193</name>
</gene>
<dbReference type="VEuPathDB" id="FungiDB:ASPZODRAFT_14193"/>
<organism evidence="2 3">
    <name type="scientific">Penicilliopsis zonata CBS 506.65</name>
    <dbReference type="NCBI Taxonomy" id="1073090"/>
    <lineage>
        <taxon>Eukaryota</taxon>
        <taxon>Fungi</taxon>
        <taxon>Dikarya</taxon>
        <taxon>Ascomycota</taxon>
        <taxon>Pezizomycotina</taxon>
        <taxon>Eurotiomycetes</taxon>
        <taxon>Eurotiomycetidae</taxon>
        <taxon>Eurotiales</taxon>
        <taxon>Aspergillaceae</taxon>
        <taxon>Penicilliopsis</taxon>
    </lineage>
</organism>
<protein>
    <submittedName>
        <fullName evidence="2">Uncharacterized protein</fullName>
    </submittedName>
</protein>
<dbReference type="Proteomes" id="UP000184188">
    <property type="component" value="Unassembled WGS sequence"/>
</dbReference>
<feature type="region of interest" description="Disordered" evidence="1">
    <location>
        <begin position="1"/>
        <end position="36"/>
    </location>
</feature>
<evidence type="ECO:0000256" key="1">
    <source>
        <dbReference type="SAM" id="MobiDB-lite"/>
    </source>
</evidence>
<dbReference type="AlphaFoldDB" id="A0A1L9SQP7"/>
<feature type="compositionally biased region" description="Basic and acidic residues" evidence="1">
    <location>
        <begin position="24"/>
        <end position="36"/>
    </location>
</feature>